<organism evidence="1 2">
    <name type="scientific">Iris pallida</name>
    <name type="common">Sweet iris</name>
    <dbReference type="NCBI Taxonomy" id="29817"/>
    <lineage>
        <taxon>Eukaryota</taxon>
        <taxon>Viridiplantae</taxon>
        <taxon>Streptophyta</taxon>
        <taxon>Embryophyta</taxon>
        <taxon>Tracheophyta</taxon>
        <taxon>Spermatophyta</taxon>
        <taxon>Magnoliopsida</taxon>
        <taxon>Liliopsida</taxon>
        <taxon>Asparagales</taxon>
        <taxon>Iridaceae</taxon>
        <taxon>Iridoideae</taxon>
        <taxon>Irideae</taxon>
        <taxon>Iris</taxon>
    </lineage>
</organism>
<accession>A0AAX6E596</accession>
<proteinExistence type="predicted"/>
<dbReference type="AlphaFoldDB" id="A0AAX6E596"/>
<sequence>MPLCPDRTWMLMSSCSITDQFLSRFVRVQFVGVQILGVASSFQFGHILIRIGSWGICG</sequence>
<comment type="caution">
    <text evidence="1">The sequence shown here is derived from an EMBL/GenBank/DDBJ whole genome shotgun (WGS) entry which is preliminary data.</text>
</comment>
<keyword evidence="2" id="KW-1185">Reference proteome</keyword>
<name>A0AAX6E596_IRIPA</name>
<dbReference type="Proteomes" id="UP001140949">
    <property type="component" value="Unassembled WGS sequence"/>
</dbReference>
<evidence type="ECO:0000313" key="2">
    <source>
        <dbReference type="Proteomes" id="UP001140949"/>
    </source>
</evidence>
<reference evidence="1" key="2">
    <citation type="submission" date="2023-04" db="EMBL/GenBank/DDBJ databases">
        <authorList>
            <person name="Bruccoleri R.E."/>
            <person name="Oakeley E.J."/>
            <person name="Faust A.-M."/>
            <person name="Dessus-Babus S."/>
            <person name="Altorfer M."/>
            <person name="Burckhardt D."/>
            <person name="Oertli M."/>
            <person name="Naumann U."/>
            <person name="Petersen F."/>
            <person name="Wong J."/>
        </authorList>
    </citation>
    <scope>NUCLEOTIDE SEQUENCE</scope>
    <source>
        <strain evidence="1">GSM-AAB239-AS_SAM_17_03QT</strain>
        <tissue evidence="1">Leaf</tissue>
    </source>
</reference>
<protein>
    <submittedName>
        <fullName evidence="1">Uncharacterized protein</fullName>
    </submittedName>
</protein>
<dbReference type="EMBL" id="JANAVB010039820">
    <property type="protein sequence ID" value="KAJ6799216.1"/>
    <property type="molecule type" value="Genomic_DNA"/>
</dbReference>
<gene>
    <name evidence="1" type="ORF">M6B38_208115</name>
</gene>
<reference evidence="1" key="1">
    <citation type="journal article" date="2023" name="GigaByte">
        <title>Genome assembly of the bearded iris, Iris pallida Lam.</title>
        <authorList>
            <person name="Bruccoleri R.E."/>
            <person name="Oakeley E.J."/>
            <person name="Faust A.M.E."/>
            <person name="Altorfer M."/>
            <person name="Dessus-Babus S."/>
            <person name="Burckhardt D."/>
            <person name="Oertli M."/>
            <person name="Naumann U."/>
            <person name="Petersen F."/>
            <person name="Wong J."/>
        </authorList>
    </citation>
    <scope>NUCLEOTIDE SEQUENCE</scope>
    <source>
        <strain evidence="1">GSM-AAB239-AS_SAM_17_03QT</strain>
    </source>
</reference>
<evidence type="ECO:0000313" key="1">
    <source>
        <dbReference type="EMBL" id="KAJ6799216.1"/>
    </source>
</evidence>